<evidence type="ECO:0000313" key="3">
    <source>
        <dbReference type="Proteomes" id="UP000178449"/>
    </source>
</evidence>
<dbReference type="AlphaFoldDB" id="A0A1F6G9M7"/>
<organism evidence="2 3">
    <name type="scientific">Candidatus Lambdaproteobacteria bacterium RIFOXYD2_FULL_50_16</name>
    <dbReference type="NCBI Taxonomy" id="1817772"/>
    <lineage>
        <taxon>Bacteria</taxon>
        <taxon>Pseudomonadati</taxon>
        <taxon>Pseudomonadota</taxon>
        <taxon>Candidatus Lambdaproteobacteria</taxon>
    </lineage>
</organism>
<keyword evidence="1" id="KW-1133">Transmembrane helix</keyword>
<dbReference type="EMBL" id="MFNE01000034">
    <property type="protein sequence ID" value="OGG94811.1"/>
    <property type="molecule type" value="Genomic_DNA"/>
</dbReference>
<evidence type="ECO:0000256" key="1">
    <source>
        <dbReference type="SAM" id="Phobius"/>
    </source>
</evidence>
<reference evidence="2 3" key="1">
    <citation type="journal article" date="2016" name="Nat. Commun.">
        <title>Thousands of microbial genomes shed light on interconnected biogeochemical processes in an aquifer system.</title>
        <authorList>
            <person name="Anantharaman K."/>
            <person name="Brown C.T."/>
            <person name="Hug L.A."/>
            <person name="Sharon I."/>
            <person name="Castelle C.J."/>
            <person name="Probst A.J."/>
            <person name="Thomas B.C."/>
            <person name="Singh A."/>
            <person name="Wilkins M.J."/>
            <person name="Karaoz U."/>
            <person name="Brodie E.L."/>
            <person name="Williams K.H."/>
            <person name="Hubbard S.S."/>
            <person name="Banfield J.F."/>
        </authorList>
    </citation>
    <scope>NUCLEOTIDE SEQUENCE [LARGE SCALE GENOMIC DNA]</scope>
</reference>
<gene>
    <name evidence="2" type="ORF">A2527_01110</name>
</gene>
<name>A0A1F6G9M7_9PROT</name>
<proteinExistence type="predicted"/>
<evidence type="ECO:0008006" key="4">
    <source>
        <dbReference type="Google" id="ProtNLM"/>
    </source>
</evidence>
<sequence>MDFTERLEKAFFLSFKLTAIWVATYWAIMLSFIGIQAAGWSEPAVWFSVAQQFSLPMILWVIFLSTYVPYRCFFMGYRYIQMVCPSCEDAFQFDACPNCKGSRFLDNACMNCGKAFLGEIESCPSCGTHHLKTKTTNFGLDLEPENLETEKNH</sequence>
<comment type="caution">
    <text evidence="2">The sequence shown here is derived from an EMBL/GenBank/DDBJ whole genome shotgun (WGS) entry which is preliminary data.</text>
</comment>
<evidence type="ECO:0000313" key="2">
    <source>
        <dbReference type="EMBL" id="OGG94811.1"/>
    </source>
</evidence>
<accession>A0A1F6G9M7</accession>
<feature type="transmembrane region" description="Helical" evidence="1">
    <location>
        <begin position="12"/>
        <end position="33"/>
    </location>
</feature>
<keyword evidence="1" id="KW-0812">Transmembrane</keyword>
<keyword evidence="1" id="KW-0472">Membrane</keyword>
<dbReference type="Proteomes" id="UP000178449">
    <property type="component" value="Unassembled WGS sequence"/>
</dbReference>
<protein>
    <recommendedName>
        <fullName evidence="4">DZANK-type domain-containing protein</fullName>
    </recommendedName>
</protein>
<feature type="transmembrane region" description="Helical" evidence="1">
    <location>
        <begin position="53"/>
        <end position="73"/>
    </location>
</feature>